<evidence type="ECO:0000256" key="2">
    <source>
        <dbReference type="ARBA" id="ARBA00008048"/>
    </source>
</evidence>
<evidence type="ECO:0000256" key="5">
    <source>
        <dbReference type="ARBA" id="ARBA00023242"/>
    </source>
</evidence>
<dbReference type="GO" id="GO:0016592">
    <property type="term" value="C:mediator complex"/>
    <property type="evidence" value="ECO:0007669"/>
    <property type="project" value="InterPro"/>
</dbReference>
<gene>
    <name evidence="7" type="ORF">GOP47_0014529</name>
</gene>
<dbReference type="InterPro" id="IPR021627">
    <property type="entry name" value="Mediator_Med27"/>
</dbReference>
<evidence type="ECO:0008006" key="9">
    <source>
        <dbReference type="Google" id="ProtNLM"/>
    </source>
</evidence>
<reference evidence="7" key="1">
    <citation type="submission" date="2021-01" db="EMBL/GenBank/DDBJ databases">
        <title>Adiantum capillus-veneris genome.</title>
        <authorList>
            <person name="Fang Y."/>
            <person name="Liao Q."/>
        </authorList>
    </citation>
    <scope>NUCLEOTIDE SEQUENCE</scope>
    <source>
        <strain evidence="7">H3</strain>
        <tissue evidence="7">Leaf</tissue>
    </source>
</reference>
<evidence type="ECO:0000313" key="7">
    <source>
        <dbReference type="EMBL" id="KAI5070186.1"/>
    </source>
</evidence>
<dbReference type="GO" id="GO:0003713">
    <property type="term" value="F:transcription coactivator activity"/>
    <property type="evidence" value="ECO:0007669"/>
    <property type="project" value="TreeGrafter"/>
</dbReference>
<organism evidence="7 8">
    <name type="scientific">Adiantum capillus-veneris</name>
    <name type="common">Maidenhair fern</name>
    <dbReference type="NCBI Taxonomy" id="13818"/>
    <lineage>
        <taxon>Eukaryota</taxon>
        <taxon>Viridiplantae</taxon>
        <taxon>Streptophyta</taxon>
        <taxon>Embryophyta</taxon>
        <taxon>Tracheophyta</taxon>
        <taxon>Polypodiopsida</taxon>
        <taxon>Polypodiidae</taxon>
        <taxon>Polypodiales</taxon>
        <taxon>Pteridineae</taxon>
        <taxon>Pteridaceae</taxon>
        <taxon>Vittarioideae</taxon>
        <taxon>Adiantum</taxon>
    </lineage>
</organism>
<dbReference type="PANTHER" id="PTHR13130">
    <property type="entry name" value="34 KDA TRANSCRIPTIONAL CO-ACTIVATOR-RELATED"/>
    <property type="match status" value="1"/>
</dbReference>
<accession>A0A9D4UME9</accession>
<feature type="region of interest" description="Disordered" evidence="6">
    <location>
        <begin position="27"/>
        <end position="65"/>
    </location>
</feature>
<dbReference type="PANTHER" id="PTHR13130:SF4">
    <property type="entry name" value="MEDIATOR OF RNA POLYMERASE II TRANSCRIPTION SUBUNIT 27"/>
    <property type="match status" value="1"/>
</dbReference>
<dbReference type="OrthoDB" id="1868004at2759"/>
<protein>
    <recommendedName>
        <fullName evidence="9">Mediator of RNA polymerase II transcription subunit 27</fullName>
    </recommendedName>
</protein>
<dbReference type="Pfam" id="PF11571">
    <property type="entry name" value="Med27"/>
    <property type="match status" value="1"/>
</dbReference>
<feature type="compositionally biased region" description="Polar residues" evidence="6">
    <location>
        <begin position="37"/>
        <end position="55"/>
    </location>
</feature>
<evidence type="ECO:0000256" key="3">
    <source>
        <dbReference type="ARBA" id="ARBA00023015"/>
    </source>
</evidence>
<dbReference type="EMBL" id="JABFUD020000014">
    <property type="protein sequence ID" value="KAI5070186.1"/>
    <property type="molecule type" value="Genomic_DNA"/>
</dbReference>
<dbReference type="Proteomes" id="UP000886520">
    <property type="component" value="Chromosome 14"/>
</dbReference>
<dbReference type="GO" id="GO:0006357">
    <property type="term" value="P:regulation of transcription by RNA polymerase II"/>
    <property type="evidence" value="ECO:0007669"/>
    <property type="project" value="TreeGrafter"/>
</dbReference>
<comment type="caution">
    <text evidence="7">The sequence shown here is derived from an EMBL/GenBank/DDBJ whole genome shotgun (WGS) entry which is preliminary data.</text>
</comment>
<evidence type="ECO:0000313" key="8">
    <source>
        <dbReference type="Proteomes" id="UP000886520"/>
    </source>
</evidence>
<evidence type="ECO:0000256" key="1">
    <source>
        <dbReference type="ARBA" id="ARBA00004123"/>
    </source>
</evidence>
<keyword evidence="8" id="KW-1185">Reference proteome</keyword>
<comment type="subcellular location">
    <subcellularLocation>
        <location evidence="1">Nucleus</location>
    </subcellularLocation>
</comment>
<keyword evidence="4" id="KW-0804">Transcription</keyword>
<evidence type="ECO:0000256" key="4">
    <source>
        <dbReference type="ARBA" id="ARBA00023163"/>
    </source>
</evidence>
<keyword evidence="3" id="KW-0805">Transcription regulation</keyword>
<proteinExistence type="inferred from homology"/>
<comment type="similarity">
    <text evidence="2">Belongs to the Mediator complex subunit 27 family.</text>
</comment>
<name>A0A9D4UME9_ADICA</name>
<keyword evidence="5" id="KW-0539">Nucleus</keyword>
<dbReference type="AlphaFoldDB" id="A0A9D4UME9"/>
<evidence type="ECO:0000256" key="6">
    <source>
        <dbReference type="SAM" id="MobiDB-lite"/>
    </source>
</evidence>
<sequence length="458" mass="49091">MQQPSPALSSPSTGFFGSRASPLFTQTVDQPDLSLGDVSSSALLHPVGSSTSDDGGQQAPPKQLAQAMEALSHAIRVIAEVRVGSDNILEALQRSSSLKSANSSSSSALASAFISRVADEVSASLDDLRATGKKLEALGVMNGAQQRFEEKHPWGLQVPLICSDGAIVAYSWKRQIAGQAAASAVERTRLALKAFTDKKRRFFQRYGGPGAEEGNIMGHADKRAKCWGGENDSSSQSSPLLDLLKLWQAAEGSGMIISAFSRLEWAKHKSASALQKRKLHTVYSPSDSGAKPGLDASSIENVAILEVTVPAVFKAVVLLFPSGSVTPDAVSLFSADEVCNNAHMGSSSTHAVFRRVSECATSALHFFTQAAASSRASPLYFLLYWLYTYRSLFSKPCSQCKRFLALDGPSDVLLPPLVRPAWQILRVPAAASALKLEDLNDEKLLAYHLLCIPKEESH</sequence>